<sequence length="84" mass="9496">MSLTPLRKASSSRLVKQFSETNVLSTNGDEILDRGELAKLENRFVFECAWEVVNKVGGIYTVLRTKAPISTDELGDQYYMMVSF</sequence>
<comment type="caution">
    <text evidence="1">The sequence shown here is derived from an EMBL/GenBank/DDBJ whole genome shotgun (WGS) entry which is preliminary data.</text>
</comment>
<name>A0ACB0XRH5_MELEN</name>
<dbReference type="EMBL" id="CAVMJV010000002">
    <property type="protein sequence ID" value="CAK5013926.1"/>
    <property type="molecule type" value="Genomic_DNA"/>
</dbReference>
<protein>
    <submittedName>
        <fullName evidence="1">Uncharacterized protein</fullName>
    </submittedName>
</protein>
<reference evidence="1" key="1">
    <citation type="submission" date="2023-11" db="EMBL/GenBank/DDBJ databases">
        <authorList>
            <person name="Poullet M."/>
        </authorList>
    </citation>
    <scope>NUCLEOTIDE SEQUENCE</scope>
    <source>
        <strain evidence="1">E1834</strain>
    </source>
</reference>
<gene>
    <name evidence="1" type="ORF">MENTE1834_LOCUS2554</name>
</gene>
<keyword evidence="2" id="KW-1185">Reference proteome</keyword>
<dbReference type="Proteomes" id="UP001497535">
    <property type="component" value="Unassembled WGS sequence"/>
</dbReference>
<proteinExistence type="predicted"/>
<accession>A0ACB0XRH5</accession>
<evidence type="ECO:0000313" key="1">
    <source>
        <dbReference type="EMBL" id="CAK5013926.1"/>
    </source>
</evidence>
<organism evidence="1 2">
    <name type="scientific">Meloidogyne enterolobii</name>
    <name type="common">Root-knot nematode worm</name>
    <name type="synonym">Meloidogyne mayaguensis</name>
    <dbReference type="NCBI Taxonomy" id="390850"/>
    <lineage>
        <taxon>Eukaryota</taxon>
        <taxon>Metazoa</taxon>
        <taxon>Ecdysozoa</taxon>
        <taxon>Nematoda</taxon>
        <taxon>Chromadorea</taxon>
        <taxon>Rhabditida</taxon>
        <taxon>Tylenchina</taxon>
        <taxon>Tylenchomorpha</taxon>
        <taxon>Tylenchoidea</taxon>
        <taxon>Meloidogynidae</taxon>
        <taxon>Meloidogyninae</taxon>
        <taxon>Meloidogyne</taxon>
    </lineage>
</organism>
<evidence type="ECO:0000313" key="2">
    <source>
        <dbReference type="Proteomes" id="UP001497535"/>
    </source>
</evidence>